<gene>
    <name evidence="8" type="ORF">CT0861_06962</name>
</gene>
<comment type="cofactor">
    <cofactor evidence="1 6">
        <name>Zn(2+)</name>
        <dbReference type="ChEBI" id="CHEBI:29105"/>
    </cofactor>
</comment>
<dbReference type="InterPro" id="IPR013149">
    <property type="entry name" value="ADH-like_C"/>
</dbReference>
<evidence type="ECO:0000259" key="7">
    <source>
        <dbReference type="SMART" id="SM00829"/>
    </source>
</evidence>
<dbReference type="EMBL" id="LFIV01000261">
    <property type="protein sequence ID" value="KZL64647.1"/>
    <property type="molecule type" value="Genomic_DNA"/>
</dbReference>
<dbReference type="Gene3D" id="3.90.180.10">
    <property type="entry name" value="Medium-chain alcohol dehydrogenases, catalytic domain"/>
    <property type="match status" value="1"/>
</dbReference>
<protein>
    <submittedName>
        <fullName evidence="8">Alcohol dehydrogenase</fullName>
    </submittedName>
</protein>
<evidence type="ECO:0000256" key="1">
    <source>
        <dbReference type="ARBA" id="ARBA00001947"/>
    </source>
</evidence>
<dbReference type="InterPro" id="IPR036291">
    <property type="entry name" value="NAD(P)-bd_dom_sf"/>
</dbReference>
<evidence type="ECO:0000256" key="3">
    <source>
        <dbReference type="ARBA" id="ARBA00022723"/>
    </source>
</evidence>
<keyword evidence="3 6" id="KW-0479">Metal-binding</keyword>
<evidence type="ECO:0000256" key="4">
    <source>
        <dbReference type="ARBA" id="ARBA00022833"/>
    </source>
</evidence>
<dbReference type="SMART" id="SM00829">
    <property type="entry name" value="PKS_ER"/>
    <property type="match status" value="1"/>
</dbReference>
<organism evidence="8 9">
    <name type="scientific">Colletotrichum tofieldiae</name>
    <dbReference type="NCBI Taxonomy" id="708197"/>
    <lineage>
        <taxon>Eukaryota</taxon>
        <taxon>Fungi</taxon>
        <taxon>Dikarya</taxon>
        <taxon>Ascomycota</taxon>
        <taxon>Pezizomycotina</taxon>
        <taxon>Sordariomycetes</taxon>
        <taxon>Hypocreomycetidae</taxon>
        <taxon>Glomerellales</taxon>
        <taxon>Glomerellaceae</taxon>
        <taxon>Colletotrichum</taxon>
        <taxon>Colletotrichum spaethianum species complex</taxon>
    </lineage>
</organism>
<dbReference type="PROSITE" id="PS00059">
    <property type="entry name" value="ADH_ZINC"/>
    <property type="match status" value="1"/>
</dbReference>
<dbReference type="Gene3D" id="3.40.50.720">
    <property type="entry name" value="NAD(P)-binding Rossmann-like Domain"/>
    <property type="match status" value="1"/>
</dbReference>
<dbReference type="CDD" id="cd08286">
    <property type="entry name" value="FDH_like_ADH2"/>
    <property type="match status" value="1"/>
</dbReference>
<keyword evidence="9" id="KW-1185">Reference proteome</keyword>
<evidence type="ECO:0000313" key="9">
    <source>
        <dbReference type="Proteomes" id="UP000076552"/>
    </source>
</evidence>
<feature type="domain" description="Enoyl reductase (ER)" evidence="7">
    <location>
        <begin position="74"/>
        <end position="409"/>
    </location>
</feature>
<dbReference type="InterPro" id="IPR013154">
    <property type="entry name" value="ADH-like_N"/>
</dbReference>
<dbReference type="STRING" id="708197.A0A166MGT2"/>
<evidence type="ECO:0000256" key="5">
    <source>
        <dbReference type="ARBA" id="ARBA00023002"/>
    </source>
</evidence>
<dbReference type="GO" id="GO:0016491">
    <property type="term" value="F:oxidoreductase activity"/>
    <property type="evidence" value="ECO:0007669"/>
    <property type="project" value="UniProtKB-KW"/>
</dbReference>
<dbReference type="Pfam" id="PF00107">
    <property type="entry name" value="ADH_zinc_N"/>
    <property type="match status" value="1"/>
</dbReference>
<dbReference type="PANTHER" id="PTHR42813">
    <property type="entry name" value="ZINC-TYPE ALCOHOL DEHYDROGENASE-LIKE"/>
    <property type="match status" value="1"/>
</dbReference>
<reference evidence="8 9" key="1">
    <citation type="submission" date="2015-06" db="EMBL/GenBank/DDBJ databases">
        <title>Survival trade-offs in plant roots during colonization by closely related pathogenic and mutualistic fungi.</title>
        <authorList>
            <person name="Hacquard S."/>
            <person name="Kracher B."/>
            <person name="Hiruma K."/>
            <person name="Weinman A."/>
            <person name="Muench P."/>
            <person name="Garrido Oter R."/>
            <person name="Ver Loren van Themaat E."/>
            <person name="Dallerey J.-F."/>
            <person name="Damm U."/>
            <person name="Henrissat B."/>
            <person name="Lespinet O."/>
            <person name="Thon M."/>
            <person name="Kemen E."/>
            <person name="McHardy A.C."/>
            <person name="Schulze-Lefert P."/>
            <person name="O'Connell R.J."/>
        </authorList>
    </citation>
    <scope>NUCLEOTIDE SEQUENCE [LARGE SCALE GENOMIC DNA]</scope>
    <source>
        <strain evidence="8 9">0861</strain>
    </source>
</reference>
<dbReference type="InterPro" id="IPR020843">
    <property type="entry name" value="ER"/>
</dbReference>
<dbReference type="GO" id="GO:0008270">
    <property type="term" value="F:zinc ion binding"/>
    <property type="evidence" value="ECO:0007669"/>
    <property type="project" value="InterPro"/>
</dbReference>
<dbReference type="PANTHER" id="PTHR42813:SF4">
    <property type="entry name" value="NADP-DEPENDENT ISOPROPANOL DEHYDROGENASE"/>
    <property type="match status" value="1"/>
</dbReference>
<accession>A0A166MGT2</accession>
<comment type="similarity">
    <text evidence="2 6">Belongs to the zinc-containing alcohol dehydrogenase family.</text>
</comment>
<dbReference type="SUPFAM" id="SSF51735">
    <property type="entry name" value="NAD(P)-binding Rossmann-fold domains"/>
    <property type="match status" value="1"/>
</dbReference>
<dbReference type="Proteomes" id="UP000076552">
    <property type="component" value="Unassembled WGS sequence"/>
</dbReference>
<comment type="caution">
    <text evidence="8">The sequence shown here is derived from an EMBL/GenBank/DDBJ whole genome shotgun (WGS) entry which is preliminary data.</text>
</comment>
<feature type="non-terminal residue" evidence="8">
    <location>
        <position position="1"/>
    </location>
</feature>
<dbReference type="InterPro" id="IPR002328">
    <property type="entry name" value="ADH_Zn_CS"/>
</dbReference>
<evidence type="ECO:0000256" key="6">
    <source>
        <dbReference type="RuleBase" id="RU361277"/>
    </source>
</evidence>
<evidence type="ECO:0000313" key="8">
    <source>
        <dbReference type="EMBL" id="KZL64647.1"/>
    </source>
</evidence>
<dbReference type="InterPro" id="IPR011032">
    <property type="entry name" value="GroES-like_sf"/>
</dbReference>
<dbReference type="SUPFAM" id="SSF50129">
    <property type="entry name" value="GroES-like"/>
    <property type="match status" value="1"/>
</dbReference>
<proteinExistence type="inferred from homology"/>
<evidence type="ECO:0000256" key="2">
    <source>
        <dbReference type="ARBA" id="ARBA00008072"/>
    </source>
</evidence>
<dbReference type="AlphaFoldDB" id="A0A166MGT2"/>
<dbReference type="Pfam" id="PF08240">
    <property type="entry name" value="ADH_N"/>
    <property type="match status" value="1"/>
</dbReference>
<sequence length="412" mass="43254">LSLASTELPVYNMTATSKAAKTFLIRASKSSLPALTATGRVSAFFTPLKGTGLTTSSSLSMRSLSTMKALVYNGSNSVSLQDKPLPSISSPTDAIIKVTKTTICGTDLHIRKGDVSTCQPGTTLGHEGVGVIHSTGASVSRFKAGDRVLISCISSCATCEYCRRGMYSHCTSGGWILGNTIDGTQAEYVRIPHAESSLHSIPDGADDASLVMLSDIFPTGLECGVLNGKVQPGSTVAIVGSGPVGLAAIITAQMYSPSQIIAIDMDAKRLEMARKFGATETINSAKTDAVAKIKSLTEGKGADSVIEAVGIPATFDLCQSLLAPGGVLANVGVHGTKVDLHLQNLWDKNIAITTRLVDTTTTPMLLKLVQSGKLKPSQLITHHFKLDDMEMAYDTFGQASRYGALKVVIDVN</sequence>
<keyword evidence="4 6" id="KW-0862">Zinc</keyword>
<keyword evidence="5" id="KW-0560">Oxidoreductase</keyword>
<name>A0A166MGT2_9PEZI</name>